<keyword evidence="3" id="KW-1185">Reference proteome</keyword>
<feature type="region of interest" description="Disordered" evidence="1">
    <location>
        <begin position="1"/>
        <end position="52"/>
    </location>
</feature>
<gene>
    <name evidence="2" type="ORF">Fot_07016</name>
</gene>
<name>A0ABD1WUY9_9LAMI</name>
<comment type="caution">
    <text evidence="2">The sequence shown here is derived from an EMBL/GenBank/DDBJ whole genome shotgun (WGS) entry which is preliminary data.</text>
</comment>
<dbReference type="EMBL" id="JBFOLJ010000002">
    <property type="protein sequence ID" value="KAL2553397.1"/>
    <property type="molecule type" value="Genomic_DNA"/>
</dbReference>
<evidence type="ECO:0000256" key="1">
    <source>
        <dbReference type="SAM" id="MobiDB-lite"/>
    </source>
</evidence>
<proteinExistence type="predicted"/>
<evidence type="ECO:0000313" key="2">
    <source>
        <dbReference type="EMBL" id="KAL2553397.1"/>
    </source>
</evidence>
<feature type="compositionally biased region" description="Basic and acidic residues" evidence="1">
    <location>
        <begin position="43"/>
        <end position="52"/>
    </location>
</feature>
<accession>A0ABD1WUY9</accession>
<dbReference type="AlphaFoldDB" id="A0ABD1WUY9"/>
<evidence type="ECO:0000313" key="3">
    <source>
        <dbReference type="Proteomes" id="UP001604277"/>
    </source>
</evidence>
<feature type="compositionally biased region" description="Low complexity" evidence="1">
    <location>
        <begin position="14"/>
        <end position="26"/>
    </location>
</feature>
<protein>
    <submittedName>
        <fullName evidence="2">Uncharacterized protein</fullName>
    </submittedName>
</protein>
<feature type="compositionally biased region" description="Pro residues" evidence="1">
    <location>
        <begin position="1"/>
        <end position="13"/>
    </location>
</feature>
<organism evidence="2 3">
    <name type="scientific">Forsythia ovata</name>
    <dbReference type="NCBI Taxonomy" id="205694"/>
    <lineage>
        <taxon>Eukaryota</taxon>
        <taxon>Viridiplantae</taxon>
        <taxon>Streptophyta</taxon>
        <taxon>Embryophyta</taxon>
        <taxon>Tracheophyta</taxon>
        <taxon>Spermatophyta</taxon>
        <taxon>Magnoliopsida</taxon>
        <taxon>eudicotyledons</taxon>
        <taxon>Gunneridae</taxon>
        <taxon>Pentapetalae</taxon>
        <taxon>asterids</taxon>
        <taxon>lamiids</taxon>
        <taxon>Lamiales</taxon>
        <taxon>Oleaceae</taxon>
        <taxon>Forsythieae</taxon>
        <taxon>Forsythia</taxon>
    </lineage>
</organism>
<sequence>MTTFLPSPPPPNPASLRLSLASLSSPPKSPTVEVYSPSRHPSRTSDHDTTSPKYELHMSIGRLLTFRSWIQGTMQDQSTNSFPLWTTSRNASRVPYADVIC</sequence>
<dbReference type="Proteomes" id="UP001604277">
    <property type="component" value="Unassembled WGS sequence"/>
</dbReference>
<reference evidence="3" key="1">
    <citation type="submission" date="2024-07" db="EMBL/GenBank/DDBJ databases">
        <title>Two chromosome-level genome assemblies of Korean endemic species Abeliophyllum distichum and Forsythia ovata (Oleaceae).</title>
        <authorList>
            <person name="Jang H."/>
        </authorList>
    </citation>
    <scope>NUCLEOTIDE SEQUENCE [LARGE SCALE GENOMIC DNA]</scope>
</reference>